<dbReference type="PANTHER" id="PTHR43084:SF1">
    <property type="entry name" value="PERSULFIDE DIOXYGENASE ETHE1, MITOCHONDRIAL"/>
    <property type="match status" value="1"/>
</dbReference>
<dbReference type="Pfam" id="PF00753">
    <property type="entry name" value="Lactamase_B"/>
    <property type="match status" value="1"/>
</dbReference>
<evidence type="ECO:0000313" key="2">
    <source>
        <dbReference type="EMBL" id="MST35044.1"/>
    </source>
</evidence>
<gene>
    <name evidence="2" type="ORF">GHK86_20230</name>
</gene>
<dbReference type="InterPro" id="IPR001279">
    <property type="entry name" value="Metallo-B-lactamas"/>
</dbReference>
<dbReference type="InterPro" id="IPR036866">
    <property type="entry name" value="RibonucZ/Hydroxyglut_hydro"/>
</dbReference>
<dbReference type="Gene3D" id="3.60.15.10">
    <property type="entry name" value="Ribonuclease Z/Hydroxyacylglutathione hydrolase-like"/>
    <property type="match status" value="1"/>
</dbReference>
<protein>
    <submittedName>
        <fullName evidence="2">MBL fold metallo-hydrolase</fullName>
    </submittedName>
</protein>
<reference evidence="2 3" key="1">
    <citation type="submission" date="2019-11" db="EMBL/GenBank/DDBJ databases">
        <title>Acidiferrimicrobium australis gen. nov., sp. nov., an acidophilic and obligately heterotrophic, member of the Actinobacteria that catalyses dissimilatory oxido- reduction of iron isolated from metal-rich acidic water in Chile.</title>
        <authorList>
            <person name="Gonzalez D."/>
            <person name="Huber K."/>
            <person name="Hedrich S."/>
            <person name="Rojas-Villalobos C."/>
            <person name="Quatrini R."/>
            <person name="Dinamarca M.A."/>
            <person name="Schwarz A."/>
            <person name="Canales C."/>
            <person name="Nancucheo I."/>
        </authorList>
    </citation>
    <scope>NUCLEOTIDE SEQUENCE [LARGE SCALE GENOMIC DNA]</scope>
    <source>
        <strain evidence="2 3">USS-CCA1</strain>
    </source>
</reference>
<dbReference type="InterPro" id="IPR051682">
    <property type="entry name" value="Mito_Persulfide_Diox"/>
</dbReference>
<dbReference type="PANTHER" id="PTHR43084">
    <property type="entry name" value="PERSULFIDE DIOXYGENASE ETHE1"/>
    <property type="match status" value="1"/>
</dbReference>
<accession>A0ABW9QZE1</accession>
<dbReference type="SUPFAM" id="SSF56281">
    <property type="entry name" value="Metallo-hydrolase/oxidoreductase"/>
    <property type="match status" value="1"/>
</dbReference>
<keyword evidence="3" id="KW-1185">Reference proteome</keyword>
<feature type="domain" description="Metallo-beta-lactamase" evidence="1">
    <location>
        <begin position="13"/>
        <end position="164"/>
    </location>
</feature>
<name>A0ABW9QZE1_9ACTN</name>
<proteinExistence type="predicted"/>
<evidence type="ECO:0000259" key="1">
    <source>
        <dbReference type="SMART" id="SM00849"/>
    </source>
</evidence>
<organism evidence="2 3">
    <name type="scientific">Acidiferrimicrobium australe</name>
    <dbReference type="NCBI Taxonomy" id="2664430"/>
    <lineage>
        <taxon>Bacteria</taxon>
        <taxon>Bacillati</taxon>
        <taxon>Actinomycetota</taxon>
        <taxon>Acidimicrobiia</taxon>
        <taxon>Acidimicrobiales</taxon>
        <taxon>Acidimicrobiaceae</taxon>
        <taxon>Acidiferrimicrobium</taxon>
    </lineage>
</organism>
<dbReference type="SMART" id="SM00849">
    <property type="entry name" value="Lactamase_B"/>
    <property type="match status" value="1"/>
</dbReference>
<comment type="caution">
    <text evidence="2">The sequence shown here is derived from an EMBL/GenBank/DDBJ whole genome shotgun (WGS) entry which is preliminary data.</text>
</comment>
<feature type="non-terminal residue" evidence="2">
    <location>
        <position position="168"/>
    </location>
</feature>
<sequence length="168" mass="17715">MLDVVVIDTPTLGDRSYLVHDGTIAAVVDPQRDLDRVLAAAAGAGVQIADVVETHIHNDYVSGGRALAEACGARYHVNVADDVAFRRHAVHPGERIQVSATLALRAVAAPGHTHTHLAYVLEERGAPVAVFTGGSLLYGSTGRTDLLGPEHTLELAHAQWATAHRLAA</sequence>
<evidence type="ECO:0000313" key="3">
    <source>
        <dbReference type="Proteomes" id="UP000437736"/>
    </source>
</evidence>
<dbReference type="Proteomes" id="UP000437736">
    <property type="component" value="Unassembled WGS sequence"/>
</dbReference>
<dbReference type="EMBL" id="WJHE01001383">
    <property type="protein sequence ID" value="MST35044.1"/>
    <property type="molecule type" value="Genomic_DNA"/>
</dbReference>